<reference evidence="4" key="3">
    <citation type="submission" date="2016-08" db="EMBL/GenBank/DDBJ databases">
        <title>Sequencing, Assembly and Comparative Genomics of S. aureofaciens ATCC 10762.</title>
        <authorList>
            <person name="Gradnigo J.S."/>
            <person name="Johnson N."/>
            <person name="Somerville G.A."/>
        </authorList>
    </citation>
    <scope>NUCLEOTIDE SEQUENCE [LARGE SCALE GENOMIC DNA]</scope>
    <source>
        <strain evidence="4">ATCC 10762</strain>
    </source>
</reference>
<organism evidence="4 5">
    <name type="scientific">Kitasatospora aureofaciens</name>
    <name type="common">Streptomyces aureofaciens</name>
    <dbReference type="NCBI Taxonomy" id="1894"/>
    <lineage>
        <taxon>Bacteria</taxon>
        <taxon>Bacillati</taxon>
        <taxon>Actinomycetota</taxon>
        <taxon>Actinomycetes</taxon>
        <taxon>Kitasatosporales</taxon>
        <taxon>Streptomycetaceae</taxon>
        <taxon>Kitasatospora</taxon>
    </lineage>
</organism>
<dbReference type="InterPro" id="IPR035992">
    <property type="entry name" value="Ricin_B-like_lectins"/>
</dbReference>
<evidence type="ECO:0000313" key="6">
    <source>
        <dbReference type="Proteomes" id="UP000610124"/>
    </source>
</evidence>
<dbReference type="Proteomes" id="UP000037395">
    <property type="component" value="Unassembled WGS sequence"/>
</dbReference>
<name>A0A1E7MWW0_KITAU</name>
<gene>
    <name evidence="3" type="ORF">GCM10010502_00640</name>
    <name evidence="4" type="ORF">HS99_0013615</name>
</gene>
<evidence type="ECO:0000256" key="1">
    <source>
        <dbReference type="SAM" id="MobiDB-lite"/>
    </source>
</evidence>
<dbReference type="SMART" id="SM00458">
    <property type="entry name" value="RICIN"/>
    <property type="match status" value="1"/>
</dbReference>
<reference evidence="5" key="4">
    <citation type="submission" date="2016-08" db="EMBL/GenBank/DDBJ databases">
        <title>Sequencing, assembly and comparative genomics of S. aureofaciens ATCC 10762.</title>
        <authorList>
            <person name="Gradnigo J.S."/>
            <person name="Johnson N."/>
            <person name="Somerville G.A."/>
        </authorList>
    </citation>
    <scope>NUCLEOTIDE SEQUENCE [LARGE SCALE GENOMIC DNA]</scope>
    <source>
        <strain evidence="5">ATCC 10762 / DSM 40127 / CCM 3239 / JCM 4008 / LMG 5968 / NBRC 12843 / NCIMB 8234 / A-377</strain>
    </source>
</reference>
<reference evidence="4 5" key="2">
    <citation type="submission" date="2014-07" db="EMBL/GenBank/DDBJ databases">
        <authorList>
            <person name="Zhang J.E."/>
            <person name="Yang H."/>
            <person name="Guo J."/>
            <person name="Deng Z."/>
            <person name="Luo H."/>
            <person name="Luo M."/>
            <person name="Zhao B."/>
        </authorList>
    </citation>
    <scope>NUCLEOTIDE SEQUENCE [LARGE SCALE GENOMIC DNA]</scope>
    <source>
        <strain evidence="4">ATCC 10762</strain>
        <strain evidence="5">ATCC 10762 / DSM 40127 / CCM 3239 / JCM 4008 / LMG 5968 / NBRC 12843 / NCIMB 8234 / A-377</strain>
    </source>
</reference>
<dbReference type="Gene3D" id="2.80.10.50">
    <property type="match status" value="1"/>
</dbReference>
<keyword evidence="5" id="KW-1185">Reference proteome</keyword>
<proteinExistence type="predicted"/>
<dbReference type="OrthoDB" id="4332189at2"/>
<reference evidence="3 6" key="1">
    <citation type="journal article" date="2014" name="Int. J. Syst. Evol. Microbiol.">
        <title>Complete genome sequence of Corynebacterium casei LMG S-19264T (=DSM 44701T), isolated from a smear-ripened cheese.</title>
        <authorList>
            <consortium name="US DOE Joint Genome Institute (JGI-PGF)"/>
            <person name="Walter F."/>
            <person name="Albersmeier A."/>
            <person name="Kalinowski J."/>
            <person name="Ruckert C."/>
        </authorList>
    </citation>
    <scope>NUCLEOTIDE SEQUENCE [LARGE SCALE GENOMIC DNA]</scope>
    <source>
        <strain evidence="3 6">JCM 4434</strain>
    </source>
</reference>
<dbReference type="SUPFAM" id="SSF50370">
    <property type="entry name" value="Ricin B-like lectins"/>
    <property type="match status" value="1"/>
</dbReference>
<comment type="caution">
    <text evidence="4">The sequence shown here is derived from an EMBL/GenBank/DDBJ whole genome shotgun (WGS) entry which is preliminary data.</text>
</comment>
<protein>
    <recommendedName>
        <fullName evidence="2">Ricin B lectin domain-containing protein</fullName>
    </recommendedName>
</protein>
<accession>A0A1E7MWW0</accession>
<feature type="domain" description="Ricin B lectin" evidence="2">
    <location>
        <begin position="1043"/>
        <end position="1180"/>
    </location>
</feature>
<sequence length="1185" mass="124707">MLDAIAKAKSTGKPVVIDALTDVASKTIANPDGTLTTTANAQPVRVKRDSGWADLDPTLRQNPDGTVSPAVVTTALALSGGGSGPMATLKTTDGKQLSVGSPFSLPKPALNGDTATYSNVLPDVDLQVTALPVGGWRDVIVVRTAKAAANPALKTLRFPITAQGLTVSSDANGSINVKDDKGSLRFRSPAPLQWDSSNSSAAPAGATAGVKLASFSAAAPSSDTTPSPAAAGTPSTAEAPGDGANVARIGSNITEAAIELTPDPQALGSGTGPWYLDPSLVAATSSTQGSAEVQENYKSAENFNKKSNLATGYCGFHSSDPNLDCGSEGRQRAYFQFGINPALYTKPSGAESPPTIFNSTLNAQVTGASSPGTNTPLVVYSAPKPIYEHTSWNDQPCGTNRSIVMENCPSVNGQWITGTGPLAIDVTDIMKQAIAGQWPWWTAAIAPQGNEFDKSFRHQIANNPYITTTYDITPTVWWARTTPTPGFAGNNSTAACTSGGANPWDNPGWVGNNQEIYLTANSWSPAGQPLYTGYHMWDDNDPNFSAVPGDWGGSYNDPGPSKSVGSLSDGHQYGWTARATDNTLTSPMTGWCYFRVDKTNPRVSISSTDFPPSGTPNPSPAKYMNDQGTFTINADDPSPGSGLQASGVACVRVSTDPTPVVGWKCGQDGTQAPGTPYTYQPRRWGTNTLYAWAMDNAGNYSQPAIYNFYVPWKPGTQPLFGDVTNDQQPDILLADKNGDLRIIGGNTDPTSSLAAPASAAPGNREYGTTWADFQISHHGALTVGQPVDQLVVHYNKDTVPALKRTLFVVTNDGTGHFDTFPPLTPDRPACTTYGTDAPCGTDYNAQDWSNVSQAIAFGTPKGEAVGPKAGDPTKTVFTTQTSVMTLENNKLYIFNPAGNAFGSATLIPTASGSWTDLELINPGAANGPTTNPVTKAAKNQATLWARNRVNGNIYAYALSWNADGTVDYSALTKPDAGTPILTGANWTSTAQPLVGAADLNNDGSPDLWAINTGNAITVFPGKSSTNTTNKVDGFSDWQFLGYSDASVSLHPNLVSWQCMDAWGGSRDGAPLAIGSCWNTVSQRFNLSTDGTIRAGSYCVSTVGNANTNGTQLALANCDGRPTQKWSVQADGRIINQTTITGGDPNTGRCIELNNSHTEQGTRLDIWDCPGLFDNSRWTLQAERTP</sequence>
<dbReference type="EMBL" id="JPRF03000076">
    <property type="protein sequence ID" value="OEV32917.1"/>
    <property type="molecule type" value="Genomic_DNA"/>
</dbReference>
<dbReference type="Proteomes" id="UP000610124">
    <property type="component" value="Unassembled WGS sequence"/>
</dbReference>
<dbReference type="Pfam" id="PF00652">
    <property type="entry name" value="Ricin_B_lectin"/>
    <property type="match status" value="1"/>
</dbReference>
<dbReference type="PROSITE" id="PS50231">
    <property type="entry name" value="RICIN_B_LECTIN"/>
    <property type="match status" value="1"/>
</dbReference>
<dbReference type="AlphaFoldDB" id="A0A1E7MWW0"/>
<dbReference type="InterPro" id="IPR000772">
    <property type="entry name" value="Ricin_B_lectin"/>
</dbReference>
<evidence type="ECO:0000313" key="3">
    <source>
        <dbReference type="EMBL" id="GGU54443.1"/>
    </source>
</evidence>
<dbReference type="RefSeq" id="WP_050366905.1">
    <property type="nucleotide sequence ID" value="NZ_BMUB01000001.1"/>
</dbReference>
<evidence type="ECO:0000259" key="2">
    <source>
        <dbReference type="SMART" id="SM00458"/>
    </source>
</evidence>
<dbReference type="GeneID" id="97483270"/>
<reference evidence="3" key="5">
    <citation type="submission" date="2020-09" db="EMBL/GenBank/DDBJ databases">
        <authorList>
            <person name="Sun Q."/>
            <person name="Ohkuma M."/>
        </authorList>
    </citation>
    <scope>NUCLEOTIDE SEQUENCE</scope>
    <source>
        <strain evidence="3">JCM 4434</strain>
    </source>
</reference>
<feature type="region of interest" description="Disordered" evidence="1">
    <location>
        <begin position="218"/>
        <end position="245"/>
    </location>
</feature>
<accession>A0A8H9HBM0</accession>
<evidence type="ECO:0000313" key="5">
    <source>
        <dbReference type="Proteomes" id="UP000037395"/>
    </source>
</evidence>
<evidence type="ECO:0000313" key="4">
    <source>
        <dbReference type="EMBL" id="OEV32917.1"/>
    </source>
</evidence>
<feature type="region of interest" description="Disordered" evidence="1">
    <location>
        <begin position="170"/>
        <end position="203"/>
    </location>
</feature>
<feature type="compositionally biased region" description="Low complexity" evidence="1">
    <location>
        <begin position="218"/>
        <end position="240"/>
    </location>
</feature>
<dbReference type="EMBL" id="BMUB01000001">
    <property type="protein sequence ID" value="GGU54443.1"/>
    <property type="molecule type" value="Genomic_DNA"/>
</dbReference>